<dbReference type="PROSITE" id="PS00211">
    <property type="entry name" value="ABC_TRANSPORTER_1"/>
    <property type="match status" value="2"/>
</dbReference>
<feature type="repeat" description="HEAT" evidence="9">
    <location>
        <begin position="182"/>
        <end position="226"/>
    </location>
</feature>
<name>A0A485KBP9_9STRA</name>
<evidence type="ECO:0000256" key="10">
    <source>
        <dbReference type="SAM" id="MobiDB-lite"/>
    </source>
</evidence>
<dbReference type="SUPFAM" id="SSF52540">
    <property type="entry name" value="P-loop containing nucleoside triphosphate hydrolases"/>
    <property type="match status" value="2"/>
</dbReference>
<keyword evidence="14" id="KW-1185">Reference proteome</keyword>
<dbReference type="UniPathway" id="UPA00345"/>
<dbReference type="Pfam" id="PF24987">
    <property type="entry name" value="HEAT_EF3_N"/>
    <property type="match status" value="1"/>
</dbReference>
<evidence type="ECO:0000256" key="7">
    <source>
        <dbReference type="ARBA" id="ARBA00050030"/>
    </source>
</evidence>
<accession>A0A485KBP9</accession>
<comment type="subcellular location">
    <subcellularLocation>
        <location evidence="1">Cytoplasm</location>
    </subcellularLocation>
</comment>
<dbReference type="InterPro" id="IPR003593">
    <property type="entry name" value="AAA+_ATPase"/>
</dbReference>
<feature type="compositionally biased region" description="Pro residues" evidence="10">
    <location>
        <begin position="22"/>
        <end position="41"/>
    </location>
</feature>
<dbReference type="SMART" id="SM00382">
    <property type="entry name" value="AAA"/>
    <property type="match status" value="2"/>
</dbReference>
<dbReference type="Pfam" id="PF00005">
    <property type="entry name" value="ABC_tran"/>
    <property type="match status" value="2"/>
</dbReference>
<evidence type="ECO:0000256" key="4">
    <source>
        <dbReference type="ARBA" id="ARBA00022737"/>
    </source>
</evidence>
<dbReference type="PROSITE" id="PS50893">
    <property type="entry name" value="ABC_TRANSPORTER_2"/>
    <property type="match status" value="2"/>
</dbReference>
<dbReference type="OrthoDB" id="2110130at2759"/>
<evidence type="ECO:0000256" key="1">
    <source>
        <dbReference type="ARBA" id="ARBA00004496"/>
    </source>
</evidence>
<keyword evidence="5" id="KW-0547">Nucleotide-binding</keyword>
<feature type="compositionally biased region" description="Basic and acidic residues" evidence="10">
    <location>
        <begin position="1"/>
        <end position="10"/>
    </location>
</feature>
<dbReference type="SMART" id="SM01349">
    <property type="entry name" value="TOG"/>
    <property type="match status" value="1"/>
</dbReference>
<dbReference type="InterPro" id="IPR027417">
    <property type="entry name" value="P-loop_NTPase"/>
</dbReference>
<evidence type="ECO:0000256" key="3">
    <source>
        <dbReference type="ARBA" id="ARBA00022490"/>
    </source>
</evidence>
<feature type="repeat" description="HEAT" evidence="9">
    <location>
        <begin position="268"/>
        <end position="306"/>
    </location>
</feature>
<dbReference type="EMBL" id="CAADRA010000531">
    <property type="protein sequence ID" value="VFT80408.1"/>
    <property type="molecule type" value="Genomic_DNA"/>
</dbReference>
<keyword evidence="4" id="KW-0677">Repeat</keyword>
<dbReference type="InterPro" id="IPR003439">
    <property type="entry name" value="ABC_transporter-like_ATP-bd"/>
</dbReference>
<evidence type="ECO:0000313" key="14">
    <source>
        <dbReference type="Proteomes" id="UP000332933"/>
    </source>
</evidence>
<sequence length="1145" mass="125358">MGKAQKEKAAAKAAVNATMFGRPPPPPLAPVSASAPPPPLNPRVKDFNPSGLSSGPATPTAASRSTSILSSASEDDEYDGEARILSSDEETAAFVELDVPSQMEFVQNLLDKVGTPGTRSVRQAAVDDLVKAVELLGVGSYIGIFVLDEVKRYVSVKSANQREGGLLVLMGMSKCDAISAAIEPLLIELFVNIMERHADKEPQVRDAAARTVAEIINSVSPLATRTILSQVFESLTLKAWQSKVAACDFLRHFAAKAPHETSNMLPEIIPKVSDIVWDTKPQVKEASLAALTAACSTITNDDVLPLVPVLVNVIANPEQTMKAIDSLLATTFVANVDAPTLALIAPLLSKSLRDTTTQSSALRRKASRIIDSMCRLVSRSIDIAPFLPLLLPQLNSVIERIADPELAEVATDARDCLTRAAGDGHADEDPAKVRAELQQALIQGLHDALDMGTHPGLHEFALSYITDVCAELVTQRRGKEWRGFVLPYLLPHMQDEDADHVCKALRKAGGGLGDDREVSVDPNDVCDIDFSLAYGGKILLRNARLRLTRGHRYGLVGKNGVGKTTLLRNIANHTIEGLPAHLRTMYVQHEDHIPDAGSMINSLCADPELAHNERQTIVDCLSGVGFTQEHMDGTVAALSGGWRMKLSLCRAMLYNADVLLLDEPTNHLDVHAVAWLVSYLNSLDTMTVLLVSHDTGFLDNVCTDVLHYEQKQLVLYPGTLAHFVELHPEAKHYYELSASDTHFVFPQPGRLDGITSTTRRILSIDHCNFTYPGASKPQLVDVSVKLCLASRIAVIGGNGAGKSTLIKMIVQETNPDDNGEMWKHHNLRVAYVAQHSLHHVEQHLDSSPVEYIQWRYGGPGGIDRELDTRVNVNQSEEEKALVGQKTGQIEKIMSRRLVKKTLEYEVKFVNMSEKHNKFYSLEKLQEMGLGKLAELEDIRQATLAGGGDLRSTTTREVQKHLDDFNLNAEFGTHGKILGLSGGQKVKLVIAAAMWTRPHLLVLDEPTNYLDRAALGALAEAIRHFAGGVIMISHSEEFYNSLCTERWLVEGGRVRVVGEAQETEYRLGGGKKVVEEEEPDATRAAFGSTNDKIKVTGVVINPKSLRPMNSKDIRKMIKCAKAAGRSLEDHVAQLTKESPEWKWLPY</sequence>
<dbReference type="Gene3D" id="2.40.50.990">
    <property type="match status" value="1"/>
</dbReference>
<evidence type="ECO:0000313" key="12">
    <source>
        <dbReference type="EMBL" id="KAF0715711.1"/>
    </source>
</evidence>
<feature type="domain" description="ABC transporter" evidence="11">
    <location>
        <begin position="762"/>
        <end position="1075"/>
    </location>
</feature>
<feature type="domain" description="ABC transporter" evidence="11">
    <location>
        <begin position="525"/>
        <end position="742"/>
    </location>
</feature>
<evidence type="ECO:0000256" key="6">
    <source>
        <dbReference type="ARBA" id="ARBA00022840"/>
    </source>
</evidence>
<organism evidence="13 14">
    <name type="scientific">Aphanomyces stellatus</name>
    <dbReference type="NCBI Taxonomy" id="120398"/>
    <lineage>
        <taxon>Eukaryota</taxon>
        <taxon>Sar</taxon>
        <taxon>Stramenopiles</taxon>
        <taxon>Oomycota</taxon>
        <taxon>Saprolegniomycetes</taxon>
        <taxon>Saprolegniales</taxon>
        <taxon>Verrucalvaceae</taxon>
        <taxon>Aphanomyces</taxon>
    </lineage>
</organism>
<dbReference type="PANTHER" id="PTHR19211:SF127">
    <property type="entry name" value="ABC TRANSPORTER DOMAIN-CONTAINING PROTEIN"/>
    <property type="match status" value="1"/>
</dbReference>
<feature type="compositionally biased region" description="Low complexity" evidence="10">
    <location>
        <begin position="61"/>
        <end position="72"/>
    </location>
</feature>
<dbReference type="InterPro" id="IPR016024">
    <property type="entry name" value="ARM-type_fold"/>
</dbReference>
<proteinExistence type="inferred from homology"/>
<dbReference type="InterPro" id="IPR050611">
    <property type="entry name" value="ABCF"/>
</dbReference>
<dbReference type="GO" id="GO:0005524">
    <property type="term" value="F:ATP binding"/>
    <property type="evidence" value="ECO:0007669"/>
    <property type="project" value="UniProtKB-KW"/>
</dbReference>
<reference evidence="13 14" key="1">
    <citation type="submission" date="2019-03" db="EMBL/GenBank/DDBJ databases">
        <authorList>
            <person name="Gaulin E."/>
            <person name="Dumas B."/>
        </authorList>
    </citation>
    <scope>NUCLEOTIDE SEQUENCE [LARGE SCALE GENOMIC DNA]</scope>
    <source>
        <strain evidence="13">CBS 568.67</strain>
    </source>
</reference>
<dbReference type="EMBL" id="VJMH01000531">
    <property type="protein sequence ID" value="KAF0715711.1"/>
    <property type="molecule type" value="Genomic_DNA"/>
</dbReference>
<dbReference type="InterPro" id="IPR015688">
    <property type="entry name" value="eEF3_ABC2_chromodomain-like"/>
</dbReference>
<evidence type="ECO:0000256" key="8">
    <source>
        <dbReference type="ARBA" id="ARBA00050045"/>
    </source>
</evidence>
<dbReference type="GO" id="GO:0005737">
    <property type="term" value="C:cytoplasm"/>
    <property type="evidence" value="ECO:0007669"/>
    <property type="project" value="UniProtKB-SubCell"/>
</dbReference>
<comment type="similarity">
    <text evidence="2">Belongs to the ABC transporter superfamily. ABCF family. EF3 subfamily.</text>
</comment>
<reference evidence="12" key="2">
    <citation type="submission" date="2019-06" db="EMBL/GenBank/DDBJ databases">
        <title>Genomics analysis of Aphanomyces spp. identifies a new class of oomycete effector associated with host adaptation.</title>
        <authorList>
            <person name="Gaulin E."/>
        </authorList>
    </citation>
    <scope>NUCLEOTIDE SEQUENCE</scope>
    <source>
        <strain evidence="12">CBS 578.67</strain>
    </source>
</reference>
<dbReference type="AlphaFoldDB" id="A0A485KBP9"/>
<dbReference type="CDD" id="cd18626">
    <property type="entry name" value="CD_eEF3"/>
    <property type="match status" value="1"/>
</dbReference>
<dbReference type="Gene3D" id="3.40.50.300">
    <property type="entry name" value="P-loop containing nucleotide triphosphate hydrolases"/>
    <property type="match status" value="2"/>
</dbReference>
<dbReference type="InterPro" id="IPR021133">
    <property type="entry name" value="HEAT_type_2"/>
</dbReference>
<dbReference type="PANTHER" id="PTHR19211">
    <property type="entry name" value="ATP-BINDING TRANSPORT PROTEIN-RELATED"/>
    <property type="match status" value="1"/>
</dbReference>
<keyword evidence="3" id="KW-0963">Cytoplasm</keyword>
<dbReference type="InterPro" id="IPR011989">
    <property type="entry name" value="ARM-like"/>
</dbReference>
<keyword evidence="6" id="KW-0067">ATP-binding</keyword>
<dbReference type="Proteomes" id="UP000332933">
    <property type="component" value="Unassembled WGS sequence"/>
</dbReference>
<dbReference type="PROSITE" id="PS50077">
    <property type="entry name" value="HEAT_REPEAT"/>
    <property type="match status" value="2"/>
</dbReference>
<evidence type="ECO:0000256" key="2">
    <source>
        <dbReference type="ARBA" id="ARBA00011054"/>
    </source>
</evidence>
<protein>
    <recommendedName>
        <fullName evidence="7">Elongation factor 3</fullName>
    </recommendedName>
    <alternativeName>
        <fullName evidence="8">Eukaryotic elongation factor 3</fullName>
    </alternativeName>
</protein>
<dbReference type="InterPro" id="IPR034085">
    <property type="entry name" value="TOG"/>
</dbReference>
<dbReference type="InterPro" id="IPR047038">
    <property type="entry name" value="eEF3_chromodomain-like_sf"/>
</dbReference>
<evidence type="ECO:0000256" key="9">
    <source>
        <dbReference type="PROSITE-ProRule" id="PRU00103"/>
    </source>
</evidence>
<evidence type="ECO:0000256" key="5">
    <source>
        <dbReference type="ARBA" id="ARBA00022741"/>
    </source>
</evidence>
<gene>
    <name evidence="13" type="primary">Aste57867_3234</name>
    <name evidence="12" type="ORF">As57867_003224</name>
    <name evidence="13" type="ORF">ASTE57867_3234</name>
</gene>
<dbReference type="Gene3D" id="1.25.10.10">
    <property type="entry name" value="Leucine-rich Repeat Variant"/>
    <property type="match status" value="1"/>
</dbReference>
<evidence type="ECO:0000313" key="13">
    <source>
        <dbReference type="EMBL" id="VFT80408.1"/>
    </source>
</evidence>
<dbReference type="Pfam" id="PF24984">
    <property type="entry name" value="HEAT_EF3_GNC1"/>
    <property type="match status" value="1"/>
</dbReference>
<dbReference type="GO" id="GO:0016887">
    <property type="term" value="F:ATP hydrolysis activity"/>
    <property type="evidence" value="ECO:0007669"/>
    <property type="project" value="InterPro"/>
</dbReference>
<dbReference type="InterPro" id="IPR017871">
    <property type="entry name" value="ABC_transporter-like_CS"/>
</dbReference>
<evidence type="ECO:0000259" key="11">
    <source>
        <dbReference type="PROSITE" id="PS50893"/>
    </source>
</evidence>
<dbReference type="GO" id="GO:0006414">
    <property type="term" value="P:translational elongation"/>
    <property type="evidence" value="ECO:0007669"/>
    <property type="project" value="UniProtKB-UniPathway"/>
</dbReference>
<dbReference type="CDD" id="cd03221">
    <property type="entry name" value="ABCF_EF-3"/>
    <property type="match status" value="1"/>
</dbReference>
<feature type="region of interest" description="Disordered" evidence="10">
    <location>
        <begin position="1"/>
        <end position="81"/>
    </location>
</feature>
<dbReference type="SUPFAM" id="SSF48371">
    <property type="entry name" value="ARM repeat"/>
    <property type="match status" value="1"/>
</dbReference>